<feature type="compositionally biased region" description="Basic and acidic residues" evidence="1">
    <location>
        <begin position="71"/>
        <end position="86"/>
    </location>
</feature>
<comment type="caution">
    <text evidence="2">The sequence shown here is derived from an EMBL/GenBank/DDBJ whole genome shotgun (WGS) entry which is preliminary data.</text>
</comment>
<evidence type="ECO:0000313" key="2">
    <source>
        <dbReference type="EMBL" id="GAA1422135.1"/>
    </source>
</evidence>
<dbReference type="SUPFAM" id="SSF56003">
    <property type="entry name" value="Molybdenum cofactor-binding domain"/>
    <property type="match status" value="1"/>
</dbReference>
<feature type="region of interest" description="Disordered" evidence="1">
    <location>
        <begin position="30"/>
        <end position="49"/>
    </location>
</feature>
<feature type="region of interest" description="Disordered" evidence="1">
    <location>
        <begin position="60"/>
        <end position="130"/>
    </location>
</feature>
<sequence length="130" mass="13386">MVEIDFGHRRPELPERAGLPGLALGSWTRSAWPPPAAQRGSGMPATGTPARITRITRDAEGGIGGSTLHPDGVHEVTGEFADDHAPHGPRGAGEAPTLSSTPAIPAATRDATGPEPSRAPVRPEHLTGTV</sequence>
<organism evidence="2 3">
    <name type="scientific">Streptomyces thermospinosisporus</name>
    <dbReference type="NCBI Taxonomy" id="161482"/>
    <lineage>
        <taxon>Bacteria</taxon>
        <taxon>Bacillati</taxon>
        <taxon>Actinomycetota</taxon>
        <taxon>Actinomycetes</taxon>
        <taxon>Kitasatosporales</taxon>
        <taxon>Streptomycetaceae</taxon>
        <taxon>Streptomyces</taxon>
    </lineage>
</organism>
<reference evidence="3" key="1">
    <citation type="journal article" date="2019" name="Int. J. Syst. Evol. Microbiol.">
        <title>The Global Catalogue of Microorganisms (GCM) 10K type strain sequencing project: providing services to taxonomists for standard genome sequencing and annotation.</title>
        <authorList>
            <consortium name="The Broad Institute Genomics Platform"/>
            <consortium name="The Broad Institute Genome Sequencing Center for Infectious Disease"/>
            <person name="Wu L."/>
            <person name="Ma J."/>
        </authorList>
    </citation>
    <scope>NUCLEOTIDE SEQUENCE [LARGE SCALE GENOMIC DNA]</scope>
    <source>
        <strain evidence="3">JCM 11756</strain>
    </source>
</reference>
<keyword evidence="3" id="KW-1185">Reference proteome</keyword>
<dbReference type="Gene3D" id="3.30.365.10">
    <property type="entry name" value="Aldehyde oxidase/xanthine dehydrogenase, molybdopterin binding domain"/>
    <property type="match status" value="1"/>
</dbReference>
<name>A0ABP4JHI7_9ACTN</name>
<dbReference type="InterPro" id="IPR037165">
    <property type="entry name" value="AldOxase/xan_DH_Mopterin-bd_sf"/>
</dbReference>
<evidence type="ECO:0000313" key="3">
    <source>
        <dbReference type="Proteomes" id="UP001500973"/>
    </source>
</evidence>
<feature type="region of interest" description="Disordered" evidence="1">
    <location>
        <begin position="1"/>
        <end position="21"/>
    </location>
</feature>
<feature type="compositionally biased region" description="Basic and acidic residues" evidence="1">
    <location>
        <begin position="1"/>
        <end position="15"/>
    </location>
</feature>
<protein>
    <submittedName>
        <fullName evidence="2">Uncharacterized protein</fullName>
    </submittedName>
</protein>
<gene>
    <name evidence="2" type="ORF">GCM10009601_23100</name>
</gene>
<proteinExistence type="predicted"/>
<accession>A0ABP4JHI7</accession>
<evidence type="ECO:0000256" key="1">
    <source>
        <dbReference type="SAM" id="MobiDB-lite"/>
    </source>
</evidence>
<dbReference type="EMBL" id="BAAAIZ010000030">
    <property type="protein sequence ID" value="GAA1422135.1"/>
    <property type="molecule type" value="Genomic_DNA"/>
</dbReference>
<dbReference type="Proteomes" id="UP001500973">
    <property type="component" value="Unassembled WGS sequence"/>
</dbReference>
<feature type="compositionally biased region" description="Basic and acidic residues" evidence="1">
    <location>
        <begin position="121"/>
        <end position="130"/>
    </location>
</feature>